<name>A0A2V5LY18_9MICC</name>
<dbReference type="OrthoDB" id="8479417at2"/>
<keyword evidence="2" id="KW-1185">Reference proteome</keyword>
<dbReference type="RefSeq" id="WP_110499978.1">
    <property type="nucleotide sequence ID" value="NZ_QJVD01000004.1"/>
</dbReference>
<dbReference type="Pfam" id="PF04237">
    <property type="entry name" value="YjbR"/>
    <property type="match status" value="1"/>
</dbReference>
<dbReference type="SUPFAM" id="SSF142906">
    <property type="entry name" value="YjbR-like"/>
    <property type="match status" value="1"/>
</dbReference>
<reference evidence="1 2" key="1">
    <citation type="submission" date="2018-05" db="EMBL/GenBank/DDBJ databases">
        <title>Genetic diversity of glacier-inhabiting Cryobacterium bacteria in China and description of Cryobacterium mengkeensis sp. nov. and Arthrobacter glacialis sp. nov.</title>
        <authorList>
            <person name="Liu Q."/>
            <person name="Xin Y.-H."/>
        </authorList>
    </citation>
    <scope>NUCLEOTIDE SEQUENCE [LARGE SCALE GENOMIC DNA]</scope>
    <source>
        <strain evidence="1 2">LI2</strain>
    </source>
</reference>
<sequence length="139" mass="15313">MAHPKMYDDGDPVLLQLRSLCLAFPEATEKEAFGRPTFRCGRIFAYYGQGRTGHPHPSSIQVLPDAGERDALLADRRFYVPSYIGPYGWVGLDLELGPPDWQEIAELLDSSYRRIASARCVALLDRDGSPAGRDASAGT</sequence>
<dbReference type="Proteomes" id="UP000247832">
    <property type="component" value="Unassembled WGS sequence"/>
</dbReference>
<dbReference type="Gene3D" id="3.90.1150.30">
    <property type="match status" value="1"/>
</dbReference>
<keyword evidence="1" id="KW-0808">Transferase</keyword>
<gene>
    <name evidence="1" type="ORF">CVV68_05365</name>
</gene>
<dbReference type="AlphaFoldDB" id="A0A2V5LY18"/>
<dbReference type="InterPro" id="IPR058532">
    <property type="entry name" value="YjbR/MT2646/Rv2570-like"/>
</dbReference>
<organism evidence="1 2">
    <name type="scientific">Arthrobacter livingstonensis</name>
    <dbReference type="NCBI Taxonomy" id="670078"/>
    <lineage>
        <taxon>Bacteria</taxon>
        <taxon>Bacillati</taxon>
        <taxon>Actinomycetota</taxon>
        <taxon>Actinomycetes</taxon>
        <taxon>Micrococcales</taxon>
        <taxon>Micrococcaceae</taxon>
        <taxon>Arthrobacter</taxon>
    </lineage>
</organism>
<evidence type="ECO:0000313" key="1">
    <source>
        <dbReference type="EMBL" id="PYI68727.1"/>
    </source>
</evidence>
<accession>A0A2V5LY18</accession>
<dbReference type="EMBL" id="QJVD01000004">
    <property type="protein sequence ID" value="PYI68727.1"/>
    <property type="molecule type" value="Genomic_DNA"/>
</dbReference>
<evidence type="ECO:0000313" key="2">
    <source>
        <dbReference type="Proteomes" id="UP000247832"/>
    </source>
</evidence>
<comment type="caution">
    <text evidence="1">The sequence shown here is derived from an EMBL/GenBank/DDBJ whole genome shotgun (WGS) entry which is preliminary data.</text>
</comment>
<protein>
    <submittedName>
        <fullName evidence="1">Phosphoribosylglycinamide formyltransferase</fullName>
    </submittedName>
</protein>
<dbReference type="InterPro" id="IPR038056">
    <property type="entry name" value="YjbR-like_sf"/>
</dbReference>
<proteinExistence type="predicted"/>
<dbReference type="GO" id="GO:0016740">
    <property type="term" value="F:transferase activity"/>
    <property type="evidence" value="ECO:0007669"/>
    <property type="project" value="UniProtKB-KW"/>
</dbReference>